<dbReference type="InterPro" id="IPR011990">
    <property type="entry name" value="TPR-like_helical_dom_sf"/>
</dbReference>
<sequence>MGNIPVGHRFSMVAMALLNKLESKESAGEVMCLVSRVKCLVEPLQALSDLQAQAESASLLAGDLQYARLNRFFRCSNMFWAGVNVANVNEEVSRAIPVFKEQDHSDILTGLMIFQWVFSTLLGNEAEVELKFDPEKLEKTPRIELNCSFYKLFISFLFDRDDTQECGKTYYEIDERLRCSKQSVVGELVIRALPPGLTAFRLYRQTKDRIWLKRGQKCKENMKVWSERGCKWNFEQKLLLLAAEENYCLGDLAAAKESYKNAIAAAKNHKFLNDECFALELAAKFYFETGDLPSSLEHFRQAYDKYNEWGVCAKANQLLHQINEKFAP</sequence>
<keyword evidence="2" id="KW-1185">Reference proteome</keyword>
<dbReference type="PANTHER" id="PTHR43642">
    <property type="entry name" value="HYBRID SIGNAL TRANSDUCTION HISTIDINE KINASE G"/>
    <property type="match status" value="1"/>
</dbReference>
<comment type="caution">
    <text evidence="1">The sequence shown here is derived from an EMBL/GenBank/DDBJ whole genome shotgun (WGS) entry which is preliminary data.</text>
</comment>
<protein>
    <submittedName>
        <fullName evidence="1">Uncharacterized protein</fullName>
    </submittedName>
</protein>
<gene>
    <name evidence="1" type="ORF">ACHAWO_006471</name>
</gene>
<dbReference type="SUPFAM" id="SSF48452">
    <property type="entry name" value="TPR-like"/>
    <property type="match status" value="1"/>
</dbReference>
<dbReference type="EMBL" id="JALLPJ020000365">
    <property type="protein sequence ID" value="KAL3794227.1"/>
    <property type="molecule type" value="Genomic_DNA"/>
</dbReference>
<name>A0ABD3Q2N7_9STRA</name>
<evidence type="ECO:0000313" key="2">
    <source>
        <dbReference type="Proteomes" id="UP001530400"/>
    </source>
</evidence>
<evidence type="ECO:0000313" key="1">
    <source>
        <dbReference type="EMBL" id="KAL3794227.1"/>
    </source>
</evidence>
<organism evidence="1 2">
    <name type="scientific">Cyclotella atomus</name>
    <dbReference type="NCBI Taxonomy" id="382360"/>
    <lineage>
        <taxon>Eukaryota</taxon>
        <taxon>Sar</taxon>
        <taxon>Stramenopiles</taxon>
        <taxon>Ochrophyta</taxon>
        <taxon>Bacillariophyta</taxon>
        <taxon>Coscinodiscophyceae</taxon>
        <taxon>Thalassiosirophycidae</taxon>
        <taxon>Stephanodiscales</taxon>
        <taxon>Stephanodiscaceae</taxon>
        <taxon>Cyclotella</taxon>
    </lineage>
</organism>
<dbReference type="PANTHER" id="PTHR43642:SF1">
    <property type="entry name" value="HYBRID SIGNAL TRANSDUCTION HISTIDINE KINASE G"/>
    <property type="match status" value="1"/>
</dbReference>
<dbReference type="Proteomes" id="UP001530400">
    <property type="component" value="Unassembled WGS sequence"/>
</dbReference>
<reference evidence="1 2" key="1">
    <citation type="submission" date="2024-10" db="EMBL/GenBank/DDBJ databases">
        <title>Updated reference genomes for cyclostephanoid diatoms.</title>
        <authorList>
            <person name="Roberts W.R."/>
            <person name="Alverson A.J."/>
        </authorList>
    </citation>
    <scope>NUCLEOTIDE SEQUENCE [LARGE SCALE GENOMIC DNA]</scope>
    <source>
        <strain evidence="1 2">AJA010-31</strain>
    </source>
</reference>
<accession>A0ABD3Q2N7</accession>
<dbReference type="InterPro" id="IPR053159">
    <property type="entry name" value="Hybrid_Histidine_Kinase"/>
</dbReference>
<dbReference type="AlphaFoldDB" id="A0ABD3Q2N7"/>
<proteinExistence type="predicted"/>